<dbReference type="InterPro" id="IPR019412">
    <property type="entry name" value="IML2/TPR_39"/>
</dbReference>
<reference evidence="2" key="3">
    <citation type="submission" date="2020-12" db="UniProtKB">
        <authorList>
            <consortium name="EnsemblPlants"/>
        </authorList>
    </citation>
    <scope>IDENTIFICATION</scope>
</reference>
<dbReference type="Gramene" id="Pp3c25_5600V3.4">
    <property type="protein sequence ID" value="Pp3c25_5600V3.4"/>
    <property type="gene ID" value="Pp3c25_5600"/>
</dbReference>
<reference evidence="2 3" key="1">
    <citation type="journal article" date="2008" name="Science">
        <title>The Physcomitrella genome reveals evolutionary insights into the conquest of land by plants.</title>
        <authorList>
            <person name="Rensing S."/>
            <person name="Lang D."/>
            <person name="Zimmer A."/>
            <person name="Terry A."/>
            <person name="Salamov A."/>
            <person name="Shapiro H."/>
            <person name="Nishiyama T."/>
            <person name="Perroud P.-F."/>
            <person name="Lindquist E."/>
            <person name="Kamisugi Y."/>
            <person name="Tanahashi T."/>
            <person name="Sakakibara K."/>
            <person name="Fujita T."/>
            <person name="Oishi K."/>
            <person name="Shin-I T."/>
            <person name="Kuroki Y."/>
            <person name="Toyoda A."/>
            <person name="Suzuki Y."/>
            <person name="Hashimoto A."/>
            <person name="Yamaguchi K."/>
            <person name="Sugano A."/>
            <person name="Kohara Y."/>
            <person name="Fujiyama A."/>
            <person name="Anterola A."/>
            <person name="Aoki S."/>
            <person name="Ashton N."/>
            <person name="Barbazuk W.B."/>
            <person name="Barker E."/>
            <person name="Bennetzen J."/>
            <person name="Bezanilla M."/>
            <person name="Blankenship R."/>
            <person name="Cho S.H."/>
            <person name="Dutcher S."/>
            <person name="Estelle M."/>
            <person name="Fawcett J.A."/>
            <person name="Gundlach H."/>
            <person name="Hanada K."/>
            <person name="Heyl A."/>
            <person name="Hicks K.A."/>
            <person name="Hugh J."/>
            <person name="Lohr M."/>
            <person name="Mayer K."/>
            <person name="Melkozernov A."/>
            <person name="Murata T."/>
            <person name="Nelson D."/>
            <person name="Pils B."/>
            <person name="Prigge M."/>
            <person name="Reiss B."/>
            <person name="Renner T."/>
            <person name="Rombauts S."/>
            <person name="Rushton P."/>
            <person name="Sanderfoot A."/>
            <person name="Schween G."/>
            <person name="Shiu S.-H."/>
            <person name="Stueber K."/>
            <person name="Theodoulou F.L."/>
            <person name="Tu H."/>
            <person name="Van de Peer Y."/>
            <person name="Verrier P.J."/>
            <person name="Waters E."/>
            <person name="Wood A."/>
            <person name="Yang L."/>
            <person name="Cove D."/>
            <person name="Cuming A."/>
            <person name="Hasebe M."/>
            <person name="Lucas S."/>
            <person name="Mishler D.B."/>
            <person name="Reski R."/>
            <person name="Grigoriev I."/>
            <person name="Quatrano R.S."/>
            <person name="Boore J.L."/>
        </authorList>
    </citation>
    <scope>NUCLEOTIDE SEQUENCE [LARGE SCALE GENOMIC DNA]</scope>
    <source>
        <strain evidence="2 3">cv. Gransden 2004</strain>
    </source>
</reference>
<dbReference type="Proteomes" id="UP000006727">
    <property type="component" value="Chromosome 25"/>
</dbReference>
<proteinExistence type="predicted"/>
<feature type="region of interest" description="Disordered" evidence="1">
    <location>
        <begin position="460"/>
        <end position="488"/>
    </location>
</feature>
<reference evidence="2 3" key="2">
    <citation type="journal article" date="2018" name="Plant J.">
        <title>The Physcomitrella patens chromosome-scale assembly reveals moss genome structure and evolution.</title>
        <authorList>
            <person name="Lang D."/>
            <person name="Ullrich K.K."/>
            <person name="Murat F."/>
            <person name="Fuchs J."/>
            <person name="Jenkins J."/>
            <person name="Haas F.B."/>
            <person name="Piednoel M."/>
            <person name="Gundlach H."/>
            <person name="Van Bel M."/>
            <person name="Meyberg R."/>
            <person name="Vives C."/>
            <person name="Morata J."/>
            <person name="Symeonidi A."/>
            <person name="Hiss M."/>
            <person name="Muchero W."/>
            <person name="Kamisugi Y."/>
            <person name="Saleh O."/>
            <person name="Blanc G."/>
            <person name="Decker E.L."/>
            <person name="van Gessel N."/>
            <person name="Grimwood J."/>
            <person name="Hayes R.D."/>
            <person name="Graham S.W."/>
            <person name="Gunter L.E."/>
            <person name="McDaniel S.F."/>
            <person name="Hoernstein S.N.W."/>
            <person name="Larsson A."/>
            <person name="Li F.W."/>
            <person name="Perroud P.F."/>
            <person name="Phillips J."/>
            <person name="Ranjan P."/>
            <person name="Rokshar D.S."/>
            <person name="Rothfels C.J."/>
            <person name="Schneider L."/>
            <person name="Shu S."/>
            <person name="Stevenson D.W."/>
            <person name="Thummler F."/>
            <person name="Tillich M."/>
            <person name="Villarreal Aguilar J.C."/>
            <person name="Widiez T."/>
            <person name="Wong G.K."/>
            <person name="Wymore A."/>
            <person name="Zhang Y."/>
            <person name="Zimmer A.D."/>
            <person name="Quatrano R.S."/>
            <person name="Mayer K.F.X."/>
            <person name="Goodstein D."/>
            <person name="Casacuberta J.M."/>
            <person name="Vandepoele K."/>
            <person name="Reski R."/>
            <person name="Cuming A.C."/>
            <person name="Tuskan G.A."/>
            <person name="Maumus F."/>
            <person name="Salse J."/>
            <person name="Schmutz J."/>
            <person name="Rensing S.A."/>
        </authorList>
    </citation>
    <scope>NUCLEOTIDE SEQUENCE [LARGE SCALE GENOMIC DNA]</scope>
    <source>
        <strain evidence="2 3">cv. Gransden 2004</strain>
    </source>
</reference>
<evidence type="ECO:0000313" key="2">
    <source>
        <dbReference type="EnsemblPlants" id="Pp3c25_5600V3.4"/>
    </source>
</evidence>
<feature type="region of interest" description="Disordered" evidence="1">
    <location>
        <begin position="606"/>
        <end position="627"/>
    </location>
</feature>
<dbReference type="EnsemblPlants" id="Pp3c25_5600V3.4">
    <property type="protein sequence ID" value="Pp3c25_5600V3.4"/>
    <property type="gene ID" value="Pp3c25_5600"/>
</dbReference>
<organism evidence="2 3">
    <name type="scientific">Physcomitrium patens</name>
    <name type="common">Spreading-leaved earth moss</name>
    <name type="synonym">Physcomitrella patens</name>
    <dbReference type="NCBI Taxonomy" id="3218"/>
    <lineage>
        <taxon>Eukaryota</taxon>
        <taxon>Viridiplantae</taxon>
        <taxon>Streptophyta</taxon>
        <taxon>Embryophyta</taxon>
        <taxon>Bryophyta</taxon>
        <taxon>Bryophytina</taxon>
        <taxon>Bryopsida</taxon>
        <taxon>Funariidae</taxon>
        <taxon>Funariales</taxon>
        <taxon>Funariaceae</taxon>
        <taxon>Physcomitrium</taxon>
    </lineage>
</organism>
<dbReference type="InParanoid" id="A0A7I4CQE5"/>
<protein>
    <submittedName>
        <fullName evidence="2">Uncharacterized protein</fullName>
    </submittedName>
</protein>
<dbReference type="PANTHER" id="PTHR31859">
    <property type="entry name" value="TETRATRICOPEPTIDE REPEAT PROTEIN 39 FAMILY MEMBER"/>
    <property type="match status" value="1"/>
</dbReference>
<accession>A0A7I4CQE5</accession>
<name>A0A7I4CQE5_PHYPA</name>
<keyword evidence="3" id="KW-1185">Reference proteome</keyword>
<evidence type="ECO:0000313" key="3">
    <source>
        <dbReference type="Proteomes" id="UP000006727"/>
    </source>
</evidence>
<feature type="compositionally biased region" description="Acidic residues" evidence="1">
    <location>
        <begin position="475"/>
        <end position="486"/>
    </location>
</feature>
<dbReference type="Pfam" id="PF10300">
    <property type="entry name" value="Iml2-TPR_39"/>
    <property type="match status" value="1"/>
</dbReference>
<dbReference type="PANTHER" id="PTHR31859:SF1">
    <property type="entry name" value="TETRATRICOPEPTIDE REPEAT PROTEIN 39C"/>
    <property type="match status" value="1"/>
</dbReference>
<gene>
    <name evidence="2" type="primary">LOC112277302</name>
</gene>
<sequence length="635" mass="71253">MGSNMGDEEHVSVDEACEEAEEALNRLFLQGKFDEAEAFVEERVRTRERDPEVVPIFTHCHAVILFAKAGITGTEEDRKQAMEMLKEAAAKAREHIPKQGWVSWGMGYFSSPKVQEITEEELSCRIIEAESTYLSAILCFFEESMAAFFRAALLTRTAIGGYRHCHSILKSQQAGSRSKHNVGAVKLGFGGFSLAISLLPPRVLRLLSVLGFPCDRAAGLDSIDQCLQGGGLRAPVGGVLLLSYHVILPSFFSIPQEREEHIASAERVLDILQTNFPDSFFLSFYKGRLERLQRNLTGSYESFQKLEKGLNLTTDSKFFKLRHAWVYELGLSHMLQLEWQAAEKFWEELEQDSVWSKAFFAYLHGVCLAMSGEPKAAALRFGKVHGLMRGTISGRVLAEEQYALRKVKDHALDTEEGVKGLQGQICGVEFLYLWNSFPQMPAAKLEGILHIVEEAETRLNAQKYEGSGDEKGSEDLSEDDEEETPEDEHALCNLIKGTALRELGKLDEARISLEFVRETTCYVQTELFLIPMAAYERALLLIIQHTQRASHDASRASDFDLLLEAKKELALAEGFKQDFNFLWRLLGRVHAARGAIQNLMGEERSTTVEANGEEWKDSEENVEGAPSSDIFFDAL</sequence>
<evidence type="ECO:0000256" key="1">
    <source>
        <dbReference type="SAM" id="MobiDB-lite"/>
    </source>
</evidence>
<dbReference type="EMBL" id="ABEU02000025">
    <property type="status" value="NOT_ANNOTATED_CDS"/>
    <property type="molecule type" value="Genomic_DNA"/>
</dbReference>
<dbReference type="AlphaFoldDB" id="A0A7I4CQE5"/>